<protein>
    <submittedName>
        <fullName evidence="1">Uncharacterized protein</fullName>
    </submittedName>
</protein>
<reference evidence="1" key="1">
    <citation type="submission" date="2022-12" db="EMBL/GenBank/DDBJ databases">
        <title>Genome Sequence of Lasiodiplodia mahajangana.</title>
        <authorList>
            <person name="Buettner E."/>
        </authorList>
    </citation>
    <scope>NUCLEOTIDE SEQUENCE</scope>
    <source>
        <strain evidence="1">VT137</strain>
    </source>
</reference>
<proteinExistence type="predicted"/>
<accession>A0ACC2JEK8</accession>
<name>A0ACC2JEK8_9PEZI</name>
<sequence length="691" mass="78210">MDANDYSRALLDFNWSFLKSDPATIPEIACVFLGGSRLYNPRPPALQKKSQSDYDCVIVCRSKPDIYSLLSDIRRRQCLLNLLGIEREEEGKFQIPSQGSPLYAEFDGVRVSGFDGDNNKRSCKVVSVECFYNGTTSLNILSSKDRRVYDHPGLNYARSMIHLVQSTTFDDFSILHDQWIFTTRLEDRSVLGAFGVTADLILTGLCVYGQQDHGYKIKRILVDHYAVLTGYHPRPDTFTRFPRFSPAFLKNFEAELRELCPDTTSDHLFKPSLKRDKDIFLLGDTAQTGVSGPLNNSLYTRKISEEALAQFNEGRVIKHGNHKPQFSRNSTSYTVTTQAPGDVVDIFVKVTPYANDELNAAKMARRIFPRLFVPRMANSGELLYPLFRGITGSDARLSYIQGERQNMKLVESILHVDLVRAEDTLRTYRNSLSLQQNVPAPRQNIQRFFHDRLVDDKRMREHFGKGITLGGETYSLDQLLSFRWHINGQSIPSLREAFDQARQVIAPDSALMRSCPQVFGLGDSHAANVMFTPSDAKGSPSDVLFIDHEAAGYHPVMLDLAKPFYIDVFFETHYRHLMPGNANRGLRYRVSKSTNTILVELKPRIDALTQAILDIKLRYLLDPLQAEVAKLGVNLEDFVPLLTTALFLCATVGSFPNHESFIGSFATGLLIRQAQNWEELVLRYGELGLKF</sequence>
<dbReference type="Proteomes" id="UP001153332">
    <property type="component" value="Unassembled WGS sequence"/>
</dbReference>
<gene>
    <name evidence="1" type="ORF">O1611_g8004</name>
</gene>
<dbReference type="EMBL" id="JAPUUL010002254">
    <property type="protein sequence ID" value="KAJ8125633.1"/>
    <property type="molecule type" value="Genomic_DNA"/>
</dbReference>
<comment type="caution">
    <text evidence="1">The sequence shown here is derived from an EMBL/GenBank/DDBJ whole genome shotgun (WGS) entry which is preliminary data.</text>
</comment>
<organism evidence="1 2">
    <name type="scientific">Lasiodiplodia mahajangana</name>
    <dbReference type="NCBI Taxonomy" id="1108764"/>
    <lineage>
        <taxon>Eukaryota</taxon>
        <taxon>Fungi</taxon>
        <taxon>Dikarya</taxon>
        <taxon>Ascomycota</taxon>
        <taxon>Pezizomycotina</taxon>
        <taxon>Dothideomycetes</taxon>
        <taxon>Dothideomycetes incertae sedis</taxon>
        <taxon>Botryosphaeriales</taxon>
        <taxon>Botryosphaeriaceae</taxon>
        <taxon>Lasiodiplodia</taxon>
    </lineage>
</organism>
<keyword evidence="2" id="KW-1185">Reference proteome</keyword>
<evidence type="ECO:0000313" key="1">
    <source>
        <dbReference type="EMBL" id="KAJ8125633.1"/>
    </source>
</evidence>
<evidence type="ECO:0000313" key="2">
    <source>
        <dbReference type="Proteomes" id="UP001153332"/>
    </source>
</evidence>